<dbReference type="PANTHER" id="PTHR33871:SF1">
    <property type="entry name" value="OS05G0503100 PROTEIN"/>
    <property type="match status" value="1"/>
</dbReference>
<gene>
    <name evidence="2" type="ORF">NE237_002625</name>
</gene>
<dbReference type="OrthoDB" id="1926425at2759"/>
<feature type="compositionally biased region" description="Basic and acidic residues" evidence="1">
    <location>
        <begin position="172"/>
        <end position="195"/>
    </location>
</feature>
<evidence type="ECO:0000313" key="2">
    <source>
        <dbReference type="EMBL" id="KAJ4977519.1"/>
    </source>
</evidence>
<dbReference type="AlphaFoldDB" id="A0A9Q0QZJ7"/>
<feature type="compositionally biased region" description="Polar residues" evidence="1">
    <location>
        <begin position="128"/>
        <end position="139"/>
    </location>
</feature>
<accession>A0A9Q0QZJ7</accession>
<dbReference type="EMBL" id="JAMYWD010000003">
    <property type="protein sequence ID" value="KAJ4977519.1"/>
    <property type="molecule type" value="Genomic_DNA"/>
</dbReference>
<feature type="compositionally biased region" description="Basic and acidic residues" evidence="1">
    <location>
        <begin position="233"/>
        <end position="242"/>
    </location>
</feature>
<feature type="compositionally biased region" description="Basic and acidic residues" evidence="1">
    <location>
        <begin position="142"/>
        <end position="157"/>
    </location>
</feature>
<evidence type="ECO:0000256" key="1">
    <source>
        <dbReference type="SAM" id="MobiDB-lite"/>
    </source>
</evidence>
<dbReference type="PANTHER" id="PTHR33871">
    <property type="entry name" value="OS05G0503100 PROTEIN-RELATED"/>
    <property type="match status" value="1"/>
</dbReference>
<comment type="caution">
    <text evidence="2">The sequence shown here is derived from an EMBL/GenBank/DDBJ whole genome shotgun (WGS) entry which is preliminary data.</text>
</comment>
<protein>
    <recommendedName>
        <fullName evidence="4">Serine/arginine repetitive matrix protein 1-like</fullName>
    </recommendedName>
</protein>
<reference evidence="2" key="1">
    <citation type="journal article" date="2023" name="Plant J.">
        <title>The genome of the king protea, Protea cynaroides.</title>
        <authorList>
            <person name="Chang J."/>
            <person name="Duong T.A."/>
            <person name="Schoeman C."/>
            <person name="Ma X."/>
            <person name="Roodt D."/>
            <person name="Barker N."/>
            <person name="Li Z."/>
            <person name="Van de Peer Y."/>
            <person name="Mizrachi E."/>
        </authorList>
    </citation>
    <scope>NUCLEOTIDE SEQUENCE</scope>
    <source>
        <tissue evidence="2">Young leaves</tissue>
    </source>
</reference>
<organism evidence="2 3">
    <name type="scientific">Protea cynaroides</name>
    <dbReference type="NCBI Taxonomy" id="273540"/>
    <lineage>
        <taxon>Eukaryota</taxon>
        <taxon>Viridiplantae</taxon>
        <taxon>Streptophyta</taxon>
        <taxon>Embryophyta</taxon>
        <taxon>Tracheophyta</taxon>
        <taxon>Spermatophyta</taxon>
        <taxon>Magnoliopsida</taxon>
        <taxon>Proteales</taxon>
        <taxon>Proteaceae</taxon>
        <taxon>Protea</taxon>
    </lineage>
</organism>
<proteinExistence type="predicted"/>
<feature type="compositionally biased region" description="Pro residues" evidence="1">
    <location>
        <begin position="87"/>
        <end position="96"/>
    </location>
</feature>
<feature type="region of interest" description="Disordered" evidence="1">
    <location>
        <begin position="1"/>
        <end position="296"/>
    </location>
</feature>
<keyword evidence="3" id="KW-1185">Reference proteome</keyword>
<name>A0A9Q0QZJ7_9MAGN</name>
<evidence type="ECO:0008006" key="4">
    <source>
        <dbReference type="Google" id="ProtNLM"/>
    </source>
</evidence>
<feature type="compositionally biased region" description="Basic and acidic residues" evidence="1">
    <location>
        <begin position="99"/>
        <end position="110"/>
    </location>
</feature>
<sequence length="311" mass="33726">MGCCVSRNKTPPAAKKAEEDTNSYIKAAAAGNSKSPPLSPPLEEETVKEVLSVTPTPKPSSRNVETQEIPQPSFLKIETDNPSSLPSTPPPPPPSFPIKLEEAKNLERRTSPPPDPAVEQISEVSDLCSLSESVSTTTIGEGRVDDGEVRQRVDRSPAKLPRKRPVSGEFTGRTDRGGKSSPARRFDQSPGRRSDNNSMKPSQVHHHHHSTRDMVGGGGYTNRRRIPGSSGGVRRDPGEGSARRSRSPATRSASLQSPSSKAVRSPGRIPTLGQENGRKPEETKEDEGDWNFPTNESLENPLVSLECFIFL</sequence>
<evidence type="ECO:0000313" key="3">
    <source>
        <dbReference type="Proteomes" id="UP001141806"/>
    </source>
</evidence>
<dbReference type="Proteomes" id="UP001141806">
    <property type="component" value="Unassembled WGS sequence"/>
</dbReference>
<feature type="compositionally biased region" description="Polar residues" evidence="1">
    <location>
        <begin position="53"/>
        <end position="70"/>
    </location>
</feature>